<dbReference type="InterPro" id="IPR054722">
    <property type="entry name" value="PolX-like_BBD"/>
</dbReference>
<keyword evidence="3" id="KW-1185">Reference proteome</keyword>
<feature type="domain" description="Retrovirus-related Pol polyprotein from transposon TNT 1-94-like beta-barrel" evidence="1">
    <location>
        <begin position="3"/>
        <end position="55"/>
    </location>
</feature>
<reference evidence="2 3" key="1">
    <citation type="submission" date="2015-01" db="EMBL/GenBank/DDBJ databases">
        <title>Evolution of Trichinella species and genotypes.</title>
        <authorList>
            <person name="Korhonen P.K."/>
            <person name="Edoardo P."/>
            <person name="Giuseppe L.R."/>
            <person name="Gasser R.B."/>
        </authorList>
    </citation>
    <scope>NUCLEOTIDE SEQUENCE [LARGE SCALE GENOMIC DNA]</scope>
    <source>
        <strain evidence="2">ISS120</strain>
    </source>
</reference>
<organism evidence="2 3">
    <name type="scientific">Trichinella britovi</name>
    <name type="common">Parasitic roundworm</name>
    <dbReference type="NCBI Taxonomy" id="45882"/>
    <lineage>
        <taxon>Eukaryota</taxon>
        <taxon>Metazoa</taxon>
        <taxon>Ecdysozoa</taxon>
        <taxon>Nematoda</taxon>
        <taxon>Enoplea</taxon>
        <taxon>Dorylaimia</taxon>
        <taxon>Trichinellida</taxon>
        <taxon>Trichinellidae</taxon>
        <taxon>Trichinella</taxon>
    </lineage>
</organism>
<comment type="caution">
    <text evidence="2">The sequence shown here is derived from an EMBL/GenBank/DDBJ whole genome shotgun (WGS) entry which is preliminary data.</text>
</comment>
<gene>
    <name evidence="2" type="ORF">T03_12343</name>
</gene>
<accession>A0A0V0YR21</accession>
<evidence type="ECO:0000313" key="3">
    <source>
        <dbReference type="Proteomes" id="UP000054653"/>
    </source>
</evidence>
<name>A0A0V0YR21_TRIBR</name>
<dbReference type="Proteomes" id="UP000054653">
    <property type="component" value="Unassembled WGS sequence"/>
</dbReference>
<proteinExistence type="predicted"/>
<dbReference type="Pfam" id="PF22936">
    <property type="entry name" value="Pol_BBD"/>
    <property type="match status" value="1"/>
</dbReference>
<dbReference type="AlphaFoldDB" id="A0A0V0YR21"/>
<evidence type="ECO:0000259" key="1">
    <source>
        <dbReference type="Pfam" id="PF22936"/>
    </source>
</evidence>
<protein>
    <recommendedName>
        <fullName evidence="1">Retrovirus-related Pol polyprotein from transposon TNT 1-94-like beta-barrel domain-containing protein</fullName>
    </recommendedName>
</protein>
<dbReference type="EMBL" id="JYDI01007413">
    <property type="protein sequence ID" value="KRY02556.1"/>
    <property type="molecule type" value="Genomic_DNA"/>
</dbReference>
<evidence type="ECO:0000313" key="2">
    <source>
        <dbReference type="EMBL" id="KRY02556.1"/>
    </source>
</evidence>
<sequence length="55" mass="5904">MEEYNGRTTHTVAISIGTNITTKGCGVVKIPLATEKTMVAHDVRHAPELALNLLS</sequence>
<feature type="non-terminal residue" evidence="2">
    <location>
        <position position="55"/>
    </location>
</feature>